<dbReference type="Gene3D" id="3.20.20.80">
    <property type="entry name" value="Glycosidases"/>
    <property type="match status" value="1"/>
</dbReference>
<dbReference type="InterPro" id="IPR025275">
    <property type="entry name" value="DUF4015"/>
</dbReference>
<evidence type="ECO:0000313" key="3">
    <source>
        <dbReference type="Proteomes" id="UP000724672"/>
    </source>
</evidence>
<dbReference type="EMBL" id="WSFT01000004">
    <property type="protein sequence ID" value="MBS4536838.1"/>
    <property type="molecule type" value="Genomic_DNA"/>
</dbReference>
<sequence>MNNLRRKLFSSSIIIGMCSSMLLTFMPSIVIAEKNNTVEARNNHYLSQPATDWGVYKIKEKVKAIFVTGNSFGHPSKYNELLEIAQQTEINSMVIDVKDDGGVLTYESQVPLAIAAGANDVVKVSNTELFTDRMKEIIDNDVYPIARIVTFKDKIIGFDRPDLAIKDKNGGIWKDNKGNAWLNPYNEESWEYPIQLAEEAATMGFKEIQFDYVRFPTDGNRDNIDYGQVGKDKTKAEAISGFLSYARERLHKKGVYVSADVFGDIISVKGDSTIGQQLESLGENTDILSPMVYPSHYGLGFYGVKYPDTKPYEIVNRAMEDAVKRLSVIPEDQRATIRPWLQDFSAPWLKKAYGSNYITYGPKEVRAQIKATYDAGLEEWILWNAANRYTEGALEKE</sequence>
<protein>
    <submittedName>
        <fullName evidence="2">Glycoside hydrolase</fullName>
    </submittedName>
</protein>
<accession>A0A942UPJ9</accession>
<gene>
    <name evidence="2" type="ORF">GOQ27_00090</name>
</gene>
<feature type="domain" description="DUF4015" evidence="1">
    <location>
        <begin position="64"/>
        <end position="389"/>
    </location>
</feature>
<dbReference type="Proteomes" id="UP000724672">
    <property type="component" value="Unassembled WGS sequence"/>
</dbReference>
<organism evidence="2 3">
    <name type="scientific">Anaeromonas frigoriresistens</name>
    <dbReference type="NCBI Taxonomy" id="2683708"/>
    <lineage>
        <taxon>Bacteria</taxon>
        <taxon>Bacillati</taxon>
        <taxon>Bacillota</taxon>
        <taxon>Tissierellia</taxon>
        <taxon>Tissierellales</taxon>
        <taxon>Thermohalobacteraceae</taxon>
        <taxon>Anaeromonas</taxon>
    </lineage>
</organism>
<dbReference type="Pfam" id="PF13200">
    <property type="entry name" value="DUF4015"/>
    <property type="match status" value="1"/>
</dbReference>
<dbReference type="GO" id="GO:0016787">
    <property type="term" value="F:hydrolase activity"/>
    <property type="evidence" value="ECO:0007669"/>
    <property type="project" value="UniProtKB-KW"/>
</dbReference>
<dbReference type="SUPFAM" id="SSF51445">
    <property type="entry name" value="(Trans)glycosidases"/>
    <property type="match status" value="1"/>
</dbReference>
<reference evidence="2" key="1">
    <citation type="submission" date="2019-12" db="EMBL/GenBank/DDBJ databases">
        <title>Clostridiaceae gen. nov. sp. nov., isolated from sediment in Xinjiang, China.</title>
        <authorList>
            <person name="Zhang R."/>
        </authorList>
    </citation>
    <scope>NUCLEOTIDE SEQUENCE</scope>
    <source>
        <strain evidence="2">D2Q-11</strain>
    </source>
</reference>
<comment type="caution">
    <text evidence="2">The sequence shown here is derived from an EMBL/GenBank/DDBJ whole genome shotgun (WGS) entry which is preliminary data.</text>
</comment>
<evidence type="ECO:0000313" key="2">
    <source>
        <dbReference type="EMBL" id="MBS4536838.1"/>
    </source>
</evidence>
<keyword evidence="2" id="KW-0378">Hydrolase</keyword>
<name>A0A942UPJ9_9FIRM</name>
<dbReference type="AlphaFoldDB" id="A0A942UPJ9"/>
<dbReference type="InterPro" id="IPR017853">
    <property type="entry name" value="GH"/>
</dbReference>
<evidence type="ECO:0000259" key="1">
    <source>
        <dbReference type="Pfam" id="PF13200"/>
    </source>
</evidence>
<proteinExistence type="predicted"/>
<dbReference type="RefSeq" id="WP_203364771.1">
    <property type="nucleotide sequence ID" value="NZ_WSFT01000004.1"/>
</dbReference>
<keyword evidence="3" id="KW-1185">Reference proteome</keyword>